<dbReference type="PROSITE" id="PS00108">
    <property type="entry name" value="PROTEIN_KINASE_ST"/>
    <property type="match status" value="1"/>
</dbReference>
<dbReference type="InParanoid" id="A0A7R8USM6"/>
<comment type="catalytic activity">
    <reaction evidence="9">
        <text>L-threonyl-[protein] + ATP = O-phospho-L-threonyl-[protein] + ADP + H(+)</text>
        <dbReference type="Rhea" id="RHEA:46608"/>
        <dbReference type="Rhea" id="RHEA-COMP:11060"/>
        <dbReference type="Rhea" id="RHEA-COMP:11605"/>
        <dbReference type="ChEBI" id="CHEBI:15378"/>
        <dbReference type="ChEBI" id="CHEBI:30013"/>
        <dbReference type="ChEBI" id="CHEBI:30616"/>
        <dbReference type="ChEBI" id="CHEBI:61977"/>
        <dbReference type="ChEBI" id="CHEBI:456216"/>
        <dbReference type="EC" id="2.7.11.1"/>
    </reaction>
</comment>
<organism evidence="15 16">
    <name type="scientific">Hermetia illucens</name>
    <name type="common">Black soldier fly</name>
    <dbReference type="NCBI Taxonomy" id="343691"/>
    <lineage>
        <taxon>Eukaryota</taxon>
        <taxon>Metazoa</taxon>
        <taxon>Ecdysozoa</taxon>
        <taxon>Arthropoda</taxon>
        <taxon>Hexapoda</taxon>
        <taxon>Insecta</taxon>
        <taxon>Pterygota</taxon>
        <taxon>Neoptera</taxon>
        <taxon>Endopterygota</taxon>
        <taxon>Diptera</taxon>
        <taxon>Brachycera</taxon>
        <taxon>Stratiomyomorpha</taxon>
        <taxon>Stratiomyidae</taxon>
        <taxon>Hermetiinae</taxon>
        <taxon>Hermetia</taxon>
    </lineage>
</organism>
<dbReference type="PANTHER" id="PTHR24347">
    <property type="entry name" value="SERINE/THREONINE-PROTEIN KINASE"/>
    <property type="match status" value="1"/>
</dbReference>
<feature type="region of interest" description="Disordered" evidence="12">
    <location>
        <begin position="1"/>
        <end position="56"/>
    </location>
</feature>
<feature type="compositionally biased region" description="Low complexity" evidence="12">
    <location>
        <begin position="9"/>
        <end position="22"/>
    </location>
</feature>
<evidence type="ECO:0000259" key="14">
    <source>
        <dbReference type="PROSITE" id="PS50309"/>
    </source>
</evidence>
<evidence type="ECO:0000256" key="5">
    <source>
        <dbReference type="ARBA" id="ARBA00022741"/>
    </source>
</evidence>
<dbReference type="FunCoup" id="A0A7R8USM6">
    <property type="interactions" value="1194"/>
</dbReference>
<name>A0A7R8USM6_HERIL</name>
<sequence length="605" mass="68640">MDVSNHTQSTPSRSNSRTSSNSEIDKELADLEITGTKNGNNVTKRRISSSRTPTRKAKRIRFYRNGDRFYPGITIPVSNERYRSFDSLAEDLTRLLEESVKIPGAVRNIYTLSGKKVSNLEELEDGQNYVCSCNNENFKKIEYNVQQTNNSNKSNNRLSRVFRPQSPLKNGTNGSPTLRLSERDSVVHPRIVTLIRNGTKPRKVMRLLLNKRNSPSYEHVLQAITQCVKLDTGCVRKVFTLNGTPCLQLADFFGQDDVFFAYGTERVGADDFRLELEESKVIKQTRKTLRNGAPYTGPKPKMPVKNKNVHNVTYECVEETLNETGIQTQDLPNVIRERYSLGQIIGEGNFAIVLNVRDKKTNDMYALKIIDKSNCKGKEHYIDAEVRVMKKLKHPHIISLILDVDQQNNMYLVLEYVSGGDLFDAITRVTRFSEDQSRIMIKHLASAMAYLHSMSIVHRDIKPENLLVELDEKGNVVMLKLADFGLACEVTEPLLAVCGTPTYVAPEILWETGYGLKIDVWAAGIILYILLCGFPPFVSPDNQQEPLFDAILLGVYEFPEPYWTDIGEGVRDLISNMLQSDPDVRFTSEDILDHYWTLGEANDYS</sequence>
<accession>A0A7R8USM6</accession>
<keyword evidence="3" id="KW-0723">Serine/threonine-protein kinase</keyword>
<evidence type="ECO:0000256" key="11">
    <source>
        <dbReference type="PROSITE-ProRule" id="PRU10141"/>
    </source>
</evidence>
<dbReference type="PROSITE" id="PS50011">
    <property type="entry name" value="PROTEIN_KINASE_DOM"/>
    <property type="match status" value="1"/>
</dbReference>
<evidence type="ECO:0000259" key="13">
    <source>
        <dbReference type="PROSITE" id="PS50011"/>
    </source>
</evidence>
<dbReference type="EMBL" id="LR899011">
    <property type="protein sequence ID" value="CAD7085855.1"/>
    <property type="molecule type" value="Genomic_DNA"/>
</dbReference>
<dbReference type="GO" id="GO:0005524">
    <property type="term" value="F:ATP binding"/>
    <property type="evidence" value="ECO:0007669"/>
    <property type="project" value="UniProtKB-UniRule"/>
</dbReference>
<comment type="catalytic activity">
    <reaction evidence="10">
        <text>L-seryl-[protein] + ATP = O-phospho-L-seryl-[protein] + ADP + H(+)</text>
        <dbReference type="Rhea" id="RHEA:17989"/>
        <dbReference type="Rhea" id="RHEA-COMP:9863"/>
        <dbReference type="Rhea" id="RHEA-COMP:11604"/>
        <dbReference type="ChEBI" id="CHEBI:15378"/>
        <dbReference type="ChEBI" id="CHEBI:29999"/>
        <dbReference type="ChEBI" id="CHEBI:30616"/>
        <dbReference type="ChEBI" id="CHEBI:83421"/>
        <dbReference type="ChEBI" id="CHEBI:456216"/>
        <dbReference type="EC" id="2.7.11.1"/>
    </reaction>
</comment>
<dbReference type="OrthoDB" id="1738954at2759"/>
<dbReference type="FunFam" id="3.10.20.230:FF:000021">
    <property type="entry name" value="Serine/threonine-protein kinase GA29083"/>
    <property type="match status" value="1"/>
</dbReference>
<evidence type="ECO:0000256" key="2">
    <source>
        <dbReference type="ARBA" id="ARBA00012513"/>
    </source>
</evidence>
<evidence type="ECO:0000256" key="3">
    <source>
        <dbReference type="ARBA" id="ARBA00022527"/>
    </source>
</evidence>
<dbReference type="InterPro" id="IPR036572">
    <property type="entry name" value="Doublecortin_dom_sf"/>
</dbReference>
<keyword evidence="6" id="KW-0418">Kinase</keyword>
<dbReference type="InterPro" id="IPR000719">
    <property type="entry name" value="Prot_kinase_dom"/>
</dbReference>
<evidence type="ECO:0000313" key="16">
    <source>
        <dbReference type="Proteomes" id="UP000594454"/>
    </source>
</evidence>
<dbReference type="SMART" id="SM00537">
    <property type="entry name" value="DCX"/>
    <property type="match status" value="2"/>
</dbReference>
<keyword evidence="4" id="KW-0808">Transferase</keyword>
<feature type="compositionally biased region" description="Basic residues" evidence="12">
    <location>
        <begin position="43"/>
        <end position="56"/>
    </location>
</feature>
<dbReference type="InterPro" id="IPR011009">
    <property type="entry name" value="Kinase-like_dom_sf"/>
</dbReference>
<dbReference type="SMART" id="SM00220">
    <property type="entry name" value="S_TKc"/>
    <property type="match status" value="1"/>
</dbReference>
<evidence type="ECO:0000256" key="10">
    <source>
        <dbReference type="ARBA" id="ARBA00048679"/>
    </source>
</evidence>
<dbReference type="Pfam" id="PF00069">
    <property type="entry name" value="Pkinase"/>
    <property type="match status" value="1"/>
</dbReference>
<evidence type="ECO:0000313" key="15">
    <source>
        <dbReference type="EMBL" id="CAD7085855.1"/>
    </source>
</evidence>
<dbReference type="GO" id="GO:0035556">
    <property type="term" value="P:intracellular signal transduction"/>
    <property type="evidence" value="ECO:0007669"/>
    <property type="project" value="InterPro"/>
</dbReference>
<comment type="similarity">
    <text evidence="1">Belongs to the protein kinase superfamily. CAMK Ser/Thr protein kinase family. CaMK subfamily.</text>
</comment>
<evidence type="ECO:0000256" key="1">
    <source>
        <dbReference type="ARBA" id="ARBA00005354"/>
    </source>
</evidence>
<feature type="domain" description="Protein kinase" evidence="13">
    <location>
        <begin position="339"/>
        <end position="597"/>
    </location>
</feature>
<dbReference type="SUPFAM" id="SSF89837">
    <property type="entry name" value="Doublecortin (DC)"/>
    <property type="match status" value="2"/>
</dbReference>
<dbReference type="PROSITE" id="PS50309">
    <property type="entry name" value="DC"/>
    <property type="match status" value="2"/>
</dbReference>
<keyword evidence="5 11" id="KW-0547">Nucleotide-binding</keyword>
<dbReference type="InterPro" id="IPR017441">
    <property type="entry name" value="Protein_kinase_ATP_BS"/>
</dbReference>
<evidence type="ECO:0000256" key="8">
    <source>
        <dbReference type="ARBA" id="ARBA00031092"/>
    </source>
</evidence>
<reference evidence="15 16" key="1">
    <citation type="submission" date="2020-11" db="EMBL/GenBank/DDBJ databases">
        <authorList>
            <person name="Wallbank WR R."/>
            <person name="Pardo Diaz C."/>
            <person name="Kozak K."/>
            <person name="Martin S."/>
            <person name="Jiggins C."/>
            <person name="Moest M."/>
            <person name="Warren A I."/>
            <person name="Generalovic N T."/>
            <person name="Byers J.R.P. K."/>
            <person name="Montejo-Kovacevich G."/>
            <person name="Yen C E."/>
        </authorList>
    </citation>
    <scope>NUCLEOTIDE SEQUENCE [LARGE SCALE GENOMIC DNA]</scope>
</reference>
<dbReference type="Gene3D" id="1.10.510.10">
    <property type="entry name" value="Transferase(Phosphotransferase) domain 1"/>
    <property type="match status" value="1"/>
</dbReference>
<dbReference type="GO" id="GO:0004674">
    <property type="term" value="F:protein serine/threonine kinase activity"/>
    <property type="evidence" value="ECO:0007669"/>
    <property type="project" value="UniProtKB-KW"/>
</dbReference>
<dbReference type="InterPro" id="IPR008271">
    <property type="entry name" value="Ser/Thr_kinase_AS"/>
</dbReference>
<dbReference type="Proteomes" id="UP000594454">
    <property type="component" value="Chromosome 3"/>
</dbReference>
<evidence type="ECO:0000256" key="12">
    <source>
        <dbReference type="SAM" id="MobiDB-lite"/>
    </source>
</evidence>
<evidence type="ECO:0000256" key="6">
    <source>
        <dbReference type="ARBA" id="ARBA00022777"/>
    </source>
</evidence>
<evidence type="ECO:0000256" key="9">
    <source>
        <dbReference type="ARBA" id="ARBA00047899"/>
    </source>
</evidence>
<dbReference type="Pfam" id="PF03607">
    <property type="entry name" value="DCX"/>
    <property type="match status" value="2"/>
</dbReference>
<feature type="binding site" evidence="11">
    <location>
        <position position="368"/>
    </location>
    <ligand>
        <name>ATP</name>
        <dbReference type="ChEBI" id="CHEBI:30616"/>
    </ligand>
</feature>
<gene>
    <name evidence="15" type="ORF">HERILL_LOCUS8671</name>
</gene>
<evidence type="ECO:0000256" key="4">
    <source>
        <dbReference type="ARBA" id="ARBA00022679"/>
    </source>
</evidence>
<feature type="domain" description="Doublecortin" evidence="14">
    <location>
        <begin position="58"/>
        <end position="144"/>
    </location>
</feature>
<dbReference type="FunFam" id="3.30.200.20:FF:000042">
    <property type="entry name" value="Aurora kinase A"/>
    <property type="match status" value="1"/>
</dbReference>
<dbReference type="PROSITE" id="PS00107">
    <property type="entry name" value="PROTEIN_KINASE_ATP"/>
    <property type="match status" value="1"/>
</dbReference>
<dbReference type="SUPFAM" id="SSF56112">
    <property type="entry name" value="Protein kinase-like (PK-like)"/>
    <property type="match status" value="1"/>
</dbReference>
<dbReference type="AlphaFoldDB" id="A0A7R8USM6"/>
<protein>
    <recommendedName>
        <fullName evidence="2">non-specific serine/threonine protein kinase</fullName>
        <ecNumber evidence="2">2.7.11.1</ecNumber>
    </recommendedName>
    <alternativeName>
        <fullName evidence="8">Doublecortin-like and CAM kinase-like protein</fullName>
    </alternativeName>
</protein>
<keyword evidence="16" id="KW-1185">Reference proteome</keyword>
<dbReference type="FunFam" id="1.10.510.10:FF:000866">
    <property type="entry name" value="Serine/threonine-protein kinase GA29083"/>
    <property type="match status" value="1"/>
</dbReference>
<proteinExistence type="inferred from homology"/>
<feature type="domain" description="Doublecortin" evidence="14">
    <location>
        <begin position="190"/>
        <end position="273"/>
    </location>
</feature>
<dbReference type="Gene3D" id="3.10.20.230">
    <property type="entry name" value="Doublecortin domain"/>
    <property type="match status" value="2"/>
</dbReference>
<dbReference type="EC" id="2.7.11.1" evidence="2"/>
<dbReference type="InterPro" id="IPR003533">
    <property type="entry name" value="Doublecortin_dom"/>
</dbReference>
<evidence type="ECO:0000256" key="7">
    <source>
        <dbReference type="ARBA" id="ARBA00022840"/>
    </source>
</evidence>
<keyword evidence="7 11" id="KW-0067">ATP-binding</keyword>